<evidence type="ECO:0000256" key="9">
    <source>
        <dbReference type="ARBA" id="ARBA00023136"/>
    </source>
</evidence>
<feature type="compositionally biased region" description="Basic residues" evidence="12">
    <location>
        <begin position="1823"/>
        <end position="1842"/>
    </location>
</feature>
<feature type="compositionally biased region" description="Acidic residues" evidence="12">
    <location>
        <begin position="781"/>
        <end position="791"/>
    </location>
</feature>
<evidence type="ECO:0000313" key="16">
    <source>
        <dbReference type="EnsemblMetazoa" id="XP_001945220.2"/>
    </source>
</evidence>
<feature type="region of interest" description="Disordered" evidence="12">
    <location>
        <begin position="280"/>
        <end position="318"/>
    </location>
</feature>
<dbReference type="GO" id="GO:0005886">
    <property type="term" value="C:plasma membrane"/>
    <property type="evidence" value="ECO:0007669"/>
    <property type="project" value="TreeGrafter"/>
</dbReference>
<dbReference type="SUPFAM" id="SSF82171">
    <property type="entry name" value="DPP6 N-terminal domain-like"/>
    <property type="match status" value="1"/>
</dbReference>
<feature type="compositionally biased region" description="Polar residues" evidence="12">
    <location>
        <begin position="1478"/>
        <end position="1487"/>
    </location>
</feature>
<feature type="compositionally biased region" description="Basic and acidic residues" evidence="12">
    <location>
        <begin position="1530"/>
        <end position="1544"/>
    </location>
</feature>
<dbReference type="Proteomes" id="UP000007819">
    <property type="component" value="Chromosome X"/>
</dbReference>
<dbReference type="PANTHER" id="PTHR11731">
    <property type="entry name" value="PROTEASE FAMILY S9B,C DIPEPTIDYL-PEPTIDASE IV-RELATED"/>
    <property type="match status" value="1"/>
</dbReference>
<dbReference type="PANTHER" id="PTHR11731:SF200">
    <property type="entry name" value="DIPEPTIDYL PEPTIDASE 10, ISOFORM B"/>
    <property type="match status" value="1"/>
</dbReference>
<feature type="compositionally biased region" description="Basic residues" evidence="12">
    <location>
        <begin position="1231"/>
        <end position="1240"/>
    </location>
</feature>
<dbReference type="EnsemblMetazoa" id="XM_001945185.5">
    <property type="protein sequence ID" value="XP_001945220.2"/>
    <property type="gene ID" value="LOC100165139"/>
</dbReference>
<feature type="domain" description="Dipeptidylpeptidase IV N-terminal" evidence="15">
    <location>
        <begin position="439"/>
        <end position="552"/>
    </location>
</feature>
<dbReference type="GO" id="GO:0006508">
    <property type="term" value="P:proteolysis"/>
    <property type="evidence" value="ECO:0007669"/>
    <property type="project" value="UniProtKB-KW"/>
</dbReference>
<feature type="compositionally biased region" description="Polar residues" evidence="12">
    <location>
        <begin position="1901"/>
        <end position="1911"/>
    </location>
</feature>
<comment type="subcellular location">
    <subcellularLocation>
        <location evidence="11">Endomembrane system</location>
        <topology evidence="11">Single-pass membrane protein</topology>
    </subcellularLocation>
    <subcellularLocation>
        <location evidence="1">Membrane</location>
        <topology evidence="1">Single-pass type II membrane protein</topology>
    </subcellularLocation>
</comment>
<keyword evidence="3" id="KW-0645">Protease</keyword>
<evidence type="ECO:0000256" key="1">
    <source>
        <dbReference type="ARBA" id="ARBA00004606"/>
    </source>
</evidence>
<feature type="compositionally biased region" description="Acidic residues" evidence="12">
    <location>
        <begin position="1360"/>
        <end position="1377"/>
    </location>
</feature>
<keyword evidence="10" id="KW-0325">Glycoprotein</keyword>
<feature type="compositionally biased region" description="Acidic residues" evidence="12">
    <location>
        <begin position="1963"/>
        <end position="2008"/>
    </location>
</feature>
<feature type="region of interest" description="Disordered" evidence="12">
    <location>
        <begin position="775"/>
        <end position="815"/>
    </location>
</feature>
<feature type="domain" description="Peptidase S9 prolyl oligopeptidase catalytic" evidence="14">
    <location>
        <begin position="1632"/>
        <end position="1726"/>
    </location>
</feature>
<dbReference type="GO" id="GO:0004177">
    <property type="term" value="F:aminopeptidase activity"/>
    <property type="evidence" value="ECO:0007669"/>
    <property type="project" value="UniProtKB-KW"/>
</dbReference>
<dbReference type="Gene3D" id="2.140.10.30">
    <property type="entry name" value="Dipeptidylpeptidase IV, N-terminal domain"/>
    <property type="match status" value="4"/>
</dbReference>
<accession>A0A8R2A394</accession>
<feature type="compositionally biased region" description="Low complexity" evidence="12">
    <location>
        <begin position="1514"/>
        <end position="1523"/>
    </location>
</feature>
<keyword evidence="8 13" id="KW-1133">Transmembrane helix</keyword>
<keyword evidence="17" id="KW-1185">Reference proteome</keyword>
<protein>
    <recommendedName>
        <fullName evidence="18">Dipeptidylpeptidase IV N-terminal domain-containing protein</fullName>
    </recommendedName>
</protein>
<dbReference type="Gene3D" id="3.40.50.1820">
    <property type="entry name" value="alpha/beta hydrolase"/>
    <property type="match status" value="1"/>
</dbReference>
<feature type="region of interest" description="Disordered" evidence="12">
    <location>
        <begin position="393"/>
        <end position="437"/>
    </location>
</feature>
<reference evidence="16" key="2">
    <citation type="submission" date="2022-06" db="UniProtKB">
        <authorList>
            <consortium name="EnsemblMetazoa"/>
        </authorList>
    </citation>
    <scope>IDENTIFICATION</scope>
</reference>
<proteinExistence type="predicted"/>
<dbReference type="InterPro" id="IPR029058">
    <property type="entry name" value="AB_hydrolase_fold"/>
</dbReference>
<feature type="region of interest" description="Disordered" evidence="12">
    <location>
        <begin position="1189"/>
        <end position="1279"/>
    </location>
</feature>
<feature type="compositionally biased region" description="Basic and acidic residues" evidence="12">
    <location>
        <begin position="1462"/>
        <end position="1476"/>
    </location>
</feature>
<keyword evidence="6" id="KW-0720">Serine protease</keyword>
<dbReference type="InterPro" id="IPR001375">
    <property type="entry name" value="Peptidase_S9_cat"/>
</dbReference>
<evidence type="ECO:0000256" key="10">
    <source>
        <dbReference type="ARBA" id="ARBA00023180"/>
    </source>
</evidence>
<keyword evidence="5" id="KW-0378">Hydrolase</keyword>
<keyword evidence="2" id="KW-0031">Aminopeptidase</keyword>
<sequence length="2008" mass="224934">MATEYRQRPGMGDHFDDEDLVMSSAQQRRNWRGILIALMVIVAVLAMIVTSVVLLTPPQPEELSDSYSDLENGGRAGSDYYYNQRANDELWWRHRGMRTLRLSDILSDSANIKLFNGTWISGTEIFYVTSTGNLAIMEIMADGITQTTHHIMSKKTLQKLKGPLVSFELSPDRNHVLIGHHAKKLLRYSKTARYTVYTVSTRQMTPITLEDHRNHRNVTASADLQPYFLHAQWHKFSTVTEKNVESMALIIVYRYDVYYVPWSLESTATPGTNIGKNNVTIDSQTSNVTNSSYTPLSTPSLNDKQDNGGDNDTSNKLTWNPWPYGPVRRITTSGSGGSGTAAGIVSNGVADYLYEMEILKRSPAIWPSSGRYLMYATFDDRRVGEYKYSVYTKGGRQNNNVDDGDTEKHSKQRKPKRRRRRLRRNSKPEEAPSIAEDDSTSEYYLYPHIRTLKYPKANTPNPAVTLSVIVNLDQLENKQIQPKIRTLTPPPIFQYTDDYYFTAVQWVNDGGVGSGGGSLEIDDDKSGASAAEVCVVWLNRAQNTSVTTLCKSPMWMCQETQVINAVGAVGGGSGIRGGQGSETFNSDRARRRYRRNGGGSQKTSHEAVHGMKNNSINASSPNKDHRRRRQPHQHGQHKHGGQHQHNGHHSRRRRDGYVNSGSYEVPRGRYGGWVDATVGGAGGGVPSTGGGVSDGGYRMISATTWWSGGPNINDGGENFIGDDGYAGIASFGSTGTGAVYAMAALVRKGWETGDKELTPRAPVFATDGQGYVSVAPVRDDEHDDNEEEDSEGGVRLRRPTVKQSSRDRNGKSRAQSSIGKYYAQVVAVNITKKLLAPLTFGEFDDDNDNDGNKEDKKKSKVVTKSWTVVRILAWDQRTDMIYFLAVPSGRGAPHHRHLYAVKFTSAASSTTVNTDAGYRMGHHHQQQFRKTYRHSNRSRPVCLSCDIGFTGNIRRRERREFGGKQNRMDEARDGRLRQQQRERWENLKEEEEDNEEEAATAEEAERRQQRNRRQQQRELQNRGMLRHCTYFDAQFSRDGSHYALVCLGPSVPYVTLHRTILDDIDNTEDNSDGSGSSDEPDSVPLTTQKMPKDSSYSFELIALIENNTRLQDKYTNRVLLPGTRTFQLRLSGGRKLTTSGGLHFNDPLAAADYYSNGGDQQQHFSTKKRPDSDPLTVAQVRLYLPLGVYDPEADPRPEFMSNHIRNSGNSDKGDITNAEVTAKTSDSSSTKHSHRRRRRSSSTASSAHNSNDDSGDGSKRQRRPRKKQRQHRLKKLYPMLVVVNSDPGSQAITDRFTDRLGYTTGLLCSGSLGRTLPSASGRSSAGLRYSGNEWDRQRPRGRRDRRSPATRYYSSGHSDDYDDDSYDFDQNNDDDTNNNEYVVAVIDTGRGTWARGYESLLALNYGDGNDGYGDDGGEDDVGPGGLLGTADLRDQLEAVEYLLSSSTATSDGFKDSGQGYYSEDRPRGSSSRDRSRWFSPTSQSNRRYYSDDDDYYDDDEEYDDSTDKNDNEDYYYYYYSNDGDNGDYGDDNRGDNFYRDNDGKRSRRDRRGASDTKANTEALRLPYVDASKVALLGGGPTSPSTPPSVYGGYAAARMALWQTIYGGAPIVKKSDESGDKGNRKEPVAIRSSFKCAVTMAPVCSWRLYASAFAERYYGYYGENDRDNWMSYDRSDLIPLTPSFNESSLSPSSTGKGINLLVMHGTADTIIHPQNSMMLVRGVMQQQQQQFVPGLISSVGRRNNNSTASGGRFAGGFPTRVGAIRISQLVMPDADLSNSRMATDVENSSPIENHHQLLHSIFGHVTQYLASECFTSVGDGNRGRGIRTRSRRLRKRRRRRWRTSNRDQEKSDDQQQQKRGEEHQQHQQNQRSDKSNSDTSNESGGGGDRSSGGRYRRHDIDSNQPNSESSIKNDMVEVKIKVNGAYSDNKIKNISWLNSYMGNFTIPNNSNNNSNNVSKRKERDDDDGAEVDEEDDEGEESDDEYYDAEENDEEDGDSEDGDNDDDEYP</sequence>
<feature type="region of interest" description="Disordered" evidence="12">
    <location>
        <begin position="1448"/>
        <end position="1560"/>
    </location>
</feature>
<dbReference type="InterPro" id="IPR050278">
    <property type="entry name" value="Serine_Prot_S9B/DPPIV"/>
</dbReference>
<evidence type="ECO:0000256" key="11">
    <source>
        <dbReference type="ARBA" id="ARBA00037847"/>
    </source>
</evidence>
<feature type="compositionally biased region" description="Polar residues" evidence="12">
    <location>
        <begin position="612"/>
        <end position="621"/>
    </location>
</feature>
<dbReference type="GO" id="GO:0008236">
    <property type="term" value="F:serine-type peptidase activity"/>
    <property type="evidence" value="ECO:0007669"/>
    <property type="project" value="UniProtKB-KW"/>
</dbReference>
<feature type="compositionally biased region" description="Acidic residues" evidence="12">
    <location>
        <begin position="988"/>
        <end position="1002"/>
    </location>
</feature>
<evidence type="ECO:0000256" key="4">
    <source>
        <dbReference type="ARBA" id="ARBA00022692"/>
    </source>
</evidence>
<evidence type="ECO:0008006" key="18">
    <source>
        <dbReference type="Google" id="ProtNLM"/>
    </source>
</evidence>
<feature type="compositionally biased region" description="Gly residues" evidence="12">
    <location>
        <begin position="571"/>
        <end position="580"/>
    </location>
</feature>
<evidence type="ECO:0000256" key="8">
    <source>
        <dbReference type="ARBA" id="ARBA00022989"/>
    </source>
</evidence>
<dbReference type="OrthoDB" id="16520at2759"/>
<name>A0A8R2A394_ACYPI</name>
<dbReference type="SUPFAM" id="SSF53474">
    <property type="entry name" value="alpha/beta-Hydrolases"/>
    <property type="match status" value="1"/>
</dbReference>
<keyword evidence="9 13" id="KW-0472">Membrane</keyword>
<feature type="region of interest" description="Disordered" evidence="12">
    <location>
        <begin position="1311"/>
        <end position="1377"/>
    </location>
</feature>
<feature type="transmembrane region" description="Helical" evidence="13">
    <location>
        <begin position="34"/>
        <end position="55"/>
    </location>
</feature>
<feature type="compositionally biased region" description="Basic residues" evidence="12">
    <location>
        <begin position="1260"/>
        <end position="1275"/>
    </location>
</feature>
<evidence type="ECO:0000256" key="13">
    <source>
        <dbReference type="SAM" id="Phobius"/>
    </source>
</evidence>
<evidence type="ECO:0000256" key="12">
    <source>
        <dbReference type="SAM" id="MobiDB-lite"/>
    </source>
</evidence>
<feature type="region of interest" description="Disordered" evidence="12">
    <location>
        <begin position="1065"/>
        <end position="1090"/>
    </location>
</feature>
<evidence type="ECO:0000256" key="5">
    <source>
        <dbReference type="ARBA" id="ARBA00022801"/>
    </source>
</evidence>
<dbReference type="Pfam" id="PF00326">
    <property type="entry name" value="Peptidase_S9"/>
    <property type="match status" value="1"/>
</dbReference>
<keyword evidence="7" id="KW-0735">Signal-anchor</keyword>
<feature type="compositionally biased region" description="Basic and acidic residues" evidence="12">
    <location>
        <begin position="1843"/>
        <end position="1875"/>
    </location>
</feature>
<feature type="region of interest" description="Disordered" evidence="12">
    <location>
        <begin position="1946"/>
        <end position="2008"/>
    </location>
</feature>
<evidence type="ECO:0000256" key="3">
    <source>
        <dbReference type="ARBA" id="ARBA00022670"/>
    </source>
</evidence>
<evidence type="ECO:0000313" key="17">
    <source>
        <dbReference type="Proteomes" id="UP000007819"/>
    </source>
</evidence>
<evidence type="ECO:0000256" key="7">
    <source>
        <dbReference type="ARBA" id="ARBA00022968"/>
    </source>
</evidence>
<feature type="region of interest" description="Disordered" evidence="12">
    <location>
        <begin position="1815"/>
        <end position="1911"/>
    </location>
</feature>
<evidence type="ECO:0000256" key="2">
    <source>
        <dbReference type="ARBA" id="ARBA00022438"/>
    </source>
</evidence>
<dbReference type="GO" id="GO:0012505">
    <property type="term" value="C:endomembrane system"/>
    <property type="evidence" value="ECO:0007669"/>
    <property type="project" value="UniProtKB-SubCell"/>
</dbReference>
<reference evidence="17" key="1">
    <citation type="submission" date="2010-06" db="EMBL/GenBank/DDBJ databases">
        <authorList>
            <person name="Jiang H."/>
            <person name="Abraham K."/>
            <person name="Ali S."/>
            <person name="Alsbrooks S.L."/>
            <person name="Anim B.N."/>
            <person name="Anosike U.S."/>
            <person name="Attaway T."/>
            <person name="Bandaranaike D.P."/>
            <person name="Battles P.K."/>
            <person name="Bell S.N."/>
            <person name="Bell A.V."/>
            <person name="Beltran B."/>
            <person name="Bickham C."/>
            <person name="Bustamante Y."/>
            <person name="Caleb T."/>
            <person name="Canada A."/>
            <person name="Cardenas V."/>
            <person name="Carter K."/>
            <person name="Chacko J."/>
            <person name="Chandrabose M.N."/>
            <person name="Chavez D."/>
            <person name="Chavez A."/>
            <person name="Chen L."/>
            <person name="Chu H.-S."/>
            <person name="Claassen K.J."/>
            <person name="Cockrell R."/>
            <person name="Collins M."/>
            <person name="Cooper J.A."/>
            <person name="Cree A."/>
            <person name="Curry S.M."/>
            <person name="Da Y."/>
            <person name="Dao M.D."/>
            <person name="Das B."/>
            <person name="Davila M.-L."/>
            <person name="Davy-Carroll L."/>
            <person name="Denson S."/>
            <person name="Dinh H."/>
            <person name="Ebong V.E."/>
            <person name="Edwards J.R."/>
            <person name="Egan A."/>
            <person name="El-Daye J."/>
            <person name="Escobedo L."/>
            <person name="Fernandez S."/>
            <person name="Fernando P.R."/>
            <person name="Flagg N."/>
            <person name="Forbes L.D."/>
            <person name="Fowler R.G."/>
            <person name="Fu Q."/>
            <person name="Gabisi R.A."/>
            <person name="Ganer J."/>
            <person name="Garbino Pronczuk A."/>
            <person name="Garcia R.M."/>
            <person name="Garner T."/>
            <person name="Garrett T.E."/>
            <person name="Gonzalez D.A."/>
            <person name="Hamid H."/>
            <person name="Hawkins E.S."/>
            <person name="Hirani K."/>
            <person name="Hogues M.E."/>
            <person name="Hollins B."/>
            <person name="Hsiao C.-H."/>
            <person name="Jabil R."/>
            <person name="James M.L."/>
            <person name="Jhangiani S.N."/>
            <person name="Johnson B."/>
            <person name="Johnson Q."/>
            <person name="Joshi V."/>
            <person name="Kalu J.B."/>
            <person name="Kam C."/>
            <person name="Kashfia A."/>
            <person name="Keebler J."/>
            <person name="Kisamo H."/>
            <person name="Kovar C.L."/>
            <person name="Lago L.A."/>
            <person name="Lai C.-Y."/>
            <person name="Laidlaw J."/>
            <person name="Lara F."/>
            <person name="Le T.-K."/>
            <person name="Lee S.L."/>
            <person name="Legall F.H."/>
            <person name="Lemon S.J."/>
            <person name="Lewis L.R."/>
            <person name="Li B."/>
            <person name="Liu Y."/>
            <person name="Liu Y.-S."/>
            <person name="Lopez J."/>
            <person name="Lozado R.J."/>
            <person name="Lu J."/>
            <person name="Madu R.C."/>
            <person name="Maheshwari M."/>
            <person name="Maheshwari R."/>
            <person name="Malloy K."/>
            <person name="Martinez E."/>
            <person name="Mathew T."/>
            <person name="Mercado I.C."/>
            <person name="Mercado C."/>
            <person name="Meyer B."/>
            <person name="Montgomery K."/>
            <person name="Morgan M.B."/>
            <person name="Munidasa M."/>
            <person name="Nazareth L.V."/>
            <person name="Nelson J."/>
            <person name="Ng B.M."/>
            <person name="Nguyen N.B."/>
            <person name="Nguyen P.Q."/>
            <person name="Nguyen T."/>
            <person name="Obregon M."/>
            <person name="Okwuonu G.O."/>
            <person name="Onwere C.G."/>
            <person name="Orozco G."/>
            <person name="Parra A."/>
            <person name="Patel S."/>
            <person name="Patil S."/>
            <person name="Perez A."/>
            <person name="Perez Y."/>
            <person name="Pham C."/>
            <person name="Primus E.L."/>
            <person name="Pu L.-L."/>
            <person name="Puazo M."/>
            <person name="Qin X."/>
            <person name="Quiroz J.B."/>
            <person name="Reese J."/>
            <person name="Richards S."/>
            <person name="Rives C.M."/>
            <person name="Robberts R."/>
            <person name="Ruiz S.J."/>
            <person name="Ruiz M.J."/>
            <person name="Santibanez J."/>
            <person name="Schneider B.W."/>
            <person name="Sisson I."/>
            <person name="Smith M."/>
            <person name="Sodergren E."/>
            <person name="Song X.-Z."/>
            <person name="Song B.B."/>
            <person name="Summersgill H."/>
            <person name="Thelus R."/>
            <person name="Thornton R.D."/>
            <person name="Trejos Z.Y."/>
            <person name="Usmani K."/>
            <person name="Vattathil S."/>
            <person name="Villasana D."/>
            <person name="Walker D.L."/>
            <person name="Wang S."/>
            <person name="Wang K."/>
            <person name="White C.S."/>
            <person name="Williams A.C."/>
            <person name="Williamson J."/>
            <person name="Wilson K."/>
            <person name="Woghiren I.O."/>
            <person name="Woodworth J.R."/>
            <person name="Worley K.C."/>
            <person name="Wright R.A."/>
            <person name="Wu W."/>
            <person name="Young L."/>
            <person name="Zhang L."/>
            <person name="Zhang J."/>
            <person name="Zhu Y."/>
            <person name="Muzny D.M."/>
            <person name="Weinstock G."/>
            <person name="Gibbs R.A."/>
        </authorList>
    </citation>
    <scope>NUCLEOTIDE SEQUENCE [LARGE SCALE GENOMIC DNA]</scope>
    <source>
        <strain evidence="17">LSR1</strain>
    </source>
</reference>
<dbReference type="RefSeq" id="XP_001945220.2">
    <property type="nucleotide sequence ID" value="XM_001945185.5"/>
</dbReference>
<feature type="region of interest" description="Disordered" evidence="12">
    <location>
        <begin position="1153"/>
        <end position="1173"/>
    </location>
</feature>
<evidence type="ECO:0000259" key="15">
    <source>
        <dbReference type="Pfam" id="PF00930"/>
    </source>
</evidence>
<feature type="compositionally biased region" description="Basic residues" evidence="12">
    <location>
        <begin position="410"/>
        <end position="425"/>
    </location>
</feature>
<feature type="region of interest" description="Disordered" evidence="12">
    <location>
        <begin position="956"/>
        <end position="1019"/>
    </location>
</feature>
<feature type="compositionally biased region" description="Basic and acidic residues" evidence="12">
    <location>
        <begin position="958"/>
        <end position="987"/>
    </location>
</feature>
<feature type="compositionally biased region" description="Basic residues" evidence="12">
    <location>
        <begin position="624"/>
        <end position="654"/>
    </location>
</feature>
<dbReference type="InterPro" id="IPR002469">
    <property type="entry name" value="Peptidase_S9B_N"/>
</dbReference>
<dbReference type="GeneID" id="100165139"/>
<feature type="compositionally biased region" description="Acidic residues" evidence="12">
    <location>
        <begin position="1491"/>
        <end position="1504"/>
    </location>
</feature>
<feature type="region of interest" description="Disordered" evidence="12">
    <location>
        <begin position="571"/>
        <end position="663"/>
    </location>
</feature>
<dbReference type="GO" id="GO:0008239">
    <property type="term" value="F:dipeptidyl-peptidase activity"/>
    <property type="evidence" value="ECO:0007669"/>
    <property type="project" value="TreeGrafter"/>
</dbReference>
<evidence type="ECO:0000256" key="6">
    <source>
        <dbReference type="ARBA" id="ARBA00022825"/>
    </source>
</evidence>
<organism evidence="16 17">
    <name type="scientific">Acyrthosiphon pisum</name>
    <name type="common">Pea aphid</name>
    <dbReference type="NCBI Taxonomy" id="7029"/>
    <lineage>
        <taxon>Eukaryota</taxon>
        <taxon>Metazoa</taxon>
        <taxon>Ecdysozoa</taxon>
        <taxon>Arthropoda</taxon>
        <taxon>Hexapoda</taxon>
        <taxon>Insecta</taxon>
        <taxon>Pterygota</taxon>
        <taxon>Neoptera</taxon>
        <taxon>Paraneoptera</taxon>
        <taxon>Hemiptera</taxon>
        <taxon>Sternorrhyncha</taxon>
        <taxon>Aphidomorpha</taxon>
        <taxon>Aphidoidea</taxon>
        <taxon>Aphididae</taxon>
        <taxon>Macrosiphini</taxon>
        <taxon>Acyrthosiphon</taxon>
    </lineage>
</organism>
<feature type="domain" description="Dipeptidylpeptidase IV N-terminal" evidence="15">
    <location>
        <begin position="326"/>
        <end position="398"/>
    </location>
</feature>
<dbReference type="Pfam" id="PF00930">
    <property type="entry name" value="DPPIV_N"/>
    <property type="match status" value="3"/>
</dbReference>
<dbReference type="KEGG" id="api:100165139"/>
<evidence type="ECO:0000259" key="14">
    <source>
        <dbReference type="Pfam" id="PF00326"/>
    </source>
</evidence>
<feature type="domain" description="Dipeptidylpeptidase IV N-terminal" evidence="15">
    <location>
        <begin position="856"/>
        <end position="917"/>
    </location>
</feature>
<keyword evidence="4 13" id="KW-0812">Transmembrane</keyword>